<reference evidence="1" key="2">
    <citation type="journal article" date="2022" name="Microbiol. Resour. Announc.">
        <title>Metagenome Sequencing to Explore Phylogenomics of Terrestrial Cyanobacteria.</title>
        <authorList>
            <person name="Ward R.D."/>
            <person name="Stajich J.E."/>
            <person name="Johansen J.R."/>
            <person name="Huntemann M."/>
            <person name="Clum A."/>
            <person name="Foster B."/>
            <person name="Foster B."/>
            <person name="Roux S."/>
            <person name="Palaniappan K."/>
            <person name="Varghese N."/>
            <person name="Mukherjee S."/>
            <person name="Reddy T.B.K."/>
            <person name="Daum C."/>
            <person name="Copeland A."/>
            <person name="Chen I.A."/>
            <person name="Ivanova N.N."/>
            <person name="Kyrpides N.C."/>
            <person name="Shapiro N."/>
            <person name="Eloe-Fadrosh E.A."/>
            <person name="Pietrasiak N."/>
        </authorList>
    </citation>
    <scope>NUCLEOTIDE SEQUENCE</scope>
    <source>
        <strain evidence="1">CPER-KK1</strain>
    </source>
</reference>
<gene>
    <name evidence="1" type="ORF">KME25_34060</name>
</gene>
<proteinExistence type="predicted"/>
<feature type="non-terminal residue" evidence="1">
    <location>
        <position position="1"/>
    </location>
</feature>
<comment type="caution">
    <text evidence="1">The sequence shown here is derived from an EMBL/GenBank/DDBJ whole genome shotgun (WGS) entry which is preliminary data.</text>
</comment>
<reference evidence="1" key="1">
    <citation type="submission" date="2021-05" db="EMBL/GenBank/DDBJ databases">
        <authorList>
            <person name="Pietrasiak N."/>
            <person name="Ward R."/>
            <person name="Stajich J.E."/>
            <person name="Kurbessoian T."/>
        </authorList>
    </citation>
    <scope>NUCLEOTIDE SEQUENCE</scope>
    <source>
        <strain evidence="1">CPER-KK1</strain>
    </source>
</reference>
<evidence type="ECO:0000313" key="2">
    <source>
        <dbReference type="Proteomes" id="UP000753908"/>
    </source>
</evidence>
<name>A0A951PT88_9CYAN</name>
<protein>
    <submittedName>
        <fullName evidence="1">Uncharacterized protein</fullName>
    </submittedName>
</protein>
<dbReference type="EMBL" id="JAHHIF010000095">
    <property type="protein sequence ID" value="MBW4549393.1"/>
    <property type="molecule type" value="Genomic_DNA"/>
</dbReference>
<dbReference type="AlphaFoldDB" id="A0A951PT88"/>
<sequence>NFSVLSCPEFVSESCNSTTVGISAQDKTQDTCPETVLSCPEFVSESCNSTTVGISAQDKTQDTCPETVLSCPELEAITPSPVEIEIPLPIYQRSDGTIHVDSTQLDDSFTHPVVTQENESSQVELTTPAITSLEQLIDGLADVTTKEQLEAVTAGQSPEVIQDAIDLQNTPIQRQHLRKLMNLK</sequence>
<dbReference type="Proteomes" id="UP000753908">
    <property type="component" value="Unassembled WGS sequence"/>
</dbReference>
<accession>A0A951PT88</accession>
<evidence type="ECO:0000313" key="1">
    <source>
        <dbReference type="EMBL" id="MBW4549393.1"/>
    </source>
</evidence>
<organism evidence="1 2">
    <name type="scientific">Symplocastrum torsivum CPER-KK1</name>
    <dbReference type="NCBI Taxonomy" id="450513"/>
    <lineage>
        <taxon>Bacteria</taxon>
        <taxon>Bacillati</taxon>
        <taxon>Cyanobacteriota</taxon>
        <taxon>Cyanophyceae</taxon>
        <taxon>Oscillatoriophycideae</taxon>
        <taxon>Oscillatoriales</taxon>
        <taxon>Microcoleaceae</taxon>
        <taxon>Symplocastrum</taxon>
    </lineage>
</organism>